<name>A0A975HIF7_9GAMM</name>
<reference evidence="2" key="1">
    <citation type="submission" date="2021-03" db="EMBL/GenBank/DDBJ databases">
        <title>Description of Psychrosphaera ytuae sp. nov. isolated from deep sea sediment of South China Sea.</title>
        <authorList>
            <person name="Zhang J."/>
            <person name="Xu X.-D."/>
        </authorList>
    </citation>
    <scope>NUCLEOTIDE SEQUENCE</scope>
    <source>
        <strain evidence="2">MTZ26</strain>
    </source>
</reference>
<feature type="signal peptide" evidence="1">
    <location>
        <begin position="1"/>
        <end position="27"/>
    </location>
</feature>
<keyword evidence="3" id="KW-1185">Reference proteome</keyword>
<dbReference type="AlphaFoldDB" id="A0A975HIF7"/>
<protein>
    <submittedName>
        <fullName evidence="2">Outer membrane protein assembly factor BamC</fullName>
    </submittedName>
</protein>
<keyword evidence="1" id="KW-0732">Signal</keyword>
<dbReference type="Proteomes" id="UP000682739">
    <property type="component" value="Chromosome"/>
</dbReference>
<accession>A0A975HIF7</accession>
<dbReference type="RefSeq" id="WP_208832163.1">
    <property type="nucleotide sequence ID" value="NZ_CP072110.1"/>
</dbReference>
<dbReference type="InterPro" id="IPR042268">
    <property type="entry name" value="BamC_C"/>
</dbReference>
<dbReference type="InterPro" id="IPR010653">
    <property type="entry name" value="NlpB/DapX"/>
</dbReference>
<evidence type="ECO:0000313" key="3">
    <source>
        <dbReference type="Proteomes" id="UP000682739"/>
    </source>
</evidence>
<organism evidence="2 3">
    <name type="scientific">Psychrosphaera ytuae</name>
    <dbReference type="NCBI Taxonomy" id="2820710"/>
    <lineage>
        <taxon>Bacteria</taxon>
        <taxon>Pseudomonadati</taxon>
        <taxon>Pseudomonadota</taxon>
        <taxon>Gammaproteobacteria</taxon>
        <taxon>Alteromonadales</taxon>
        <taxon>Pseudoalteromonadaceae</taxon>
        <taxon>Psychrosphaera</taxon>
    </lineage>
</organism>
<dbReference type="EMBL" id="CP072110">
    <property type="protein sequence ID" value="QTH64108.1"/>
    <property type="molecule type" value="Genomic_DNA"/>
</dbReference>
<dbReference type="Gene3D" id="3.30.310.170">
    <property type="entry name" value="Outer membrane protein assembly factor BamC"/>
    <property type="match status" value="1"/>
</dbReference>
<sequence length="355" mass="40518">MSYFKPALVLTAASLMAGCANFSPLFADDLVEDAPEQTTAELVVPEQYTNPNKSSEFHLYDGSHEAKRATQLTSPSSILLIFQGSWINKDDPHPYKLIVEKPQYLDDLEAFISLSVEELMAGREYKYTKTGNKYRVEAIKRKETGFWFWSGNVDVEKFVFDLTVDMKPHGRTAEVYIDPIRYEVLKRGEAPDLSAQVRTDQLAVEMMNQFSIEMSFQERLKVQKDNVSQQVTLTVGKNSAGEDVITSQREIRTVFREFEDVISALGFDIEDEDDKLYSYTVKYDKNNTSFMSFFESEYARKLDLPKGVYEVVFMSSVDGVHVAFTDETGQALPKEQVQAIYDLAIKYANEEKLDL</sequence>
<feature type="chain" id="PRO_5037721977" evidence="1">
    <location>
        <begin position="28"/>
        <end position="355"/>
    </location>
</feature>
<proteinExistence type="predicted"/>
<evidence type="ECO:0000256" key="1">
    <source>
        <dbReference type="SAM" id="SignalP"/>
    </source>
</evidence>
<dbReference type="KEGG" id="psym:J1N51_01065"/>
<evidence type="ECO:0000313" key="2">
    <source>
        <dbReference type="EMBL" id="QTH64108.1"/>
    </source>
</evidence>
<dbReference type="PROSITE" id="PS51257">
    <property type="entry name" value="PROKAR_LIPOPROTEIN"/>
    <property type="match status" value="1"/>
</dbReference>
<dbReference type="Pfam" id="PF06804">
    <property type="entry name" value="Lipoprotein_18"/>
    <property type="match status" value="1"/>
</dbReference>
<gene>
    <name evidence="2" type="primary">bamC</name>
    <name evidence="2" type="ORF">J1N51_01065</name>
</gene>